<dbReference type="PANTHER" id="PTHR10804:SF102">
    <property type="entry name" value="METALLOPROTEASE ARX1-RELATED"/>
    <property type="match status" value="1"/>
</dbReference>
<evidence type="ECO:0000259" key="13">
    <source>
        <dbReference type="Pfam" id="PF00557"/>
    </source>
</evidence>
<keyword evidence="9" id="KW-0539">Nucleus</keyword>
<dbReference type="AlphaFoldDB" id="A0A9N8V2K4"/>
<dbReference type="GO" id="GO:0008237">
    <property type="term" value="F:metallopeptidase activity"/>
    <property type="evidence" value="ECO:0007669"/>
    <property type="project" value="UniProtKB-KW"/>
</dbReference>
<dbReference type="GO" id="GO:0046872">
    <property type="term" value="F:metal ion binding"/>
    <property type="evidence" value="ECO:0007669"/>
    <property type="project" value="UniProtKB-KW"/>
</dbReference>
<proteinExistence type="inferred from homology"/>
<reference evidence="14" key="1">
    <citation type="submission" date="2021-06" db="EMBL/GenBank/DDBJ databases">
        <authorList>
            <person name="Kallberg Y."/>
            <person name="Tangrot J."/>
            <person name="Rosling A."/>
        </authorList>
    </citation>
    <scope>NUCLEOTIDE SEQUENCE</scope>
    <source>
        <strain evidence="14">CL551</strain>
    </source>
</reference>
<gene>
    <name evidence="14" type="ORF">AMORRO_LOCUS231</name>
</gene>
<keyword evidence="4" id="KW-0963">Cytoplasm</keyword>
<accession>A0A9N8V2K4</accession>
<evidence type="ECO:0000256" key="9">
    <source>
        <dbReference type="ARBA" id="ARBA00023242"/>
    </source>
</evidence>
<evidence type="ECO:0000256" key="6">
    <source>
        <dbReference type="ARBA" id="ARBA00022723"/>
    </source>
</evidence>
<dbReference type="InterPro" id="IPR000994">
    <property type="entry name" value="Pept_M24"/>
</dbReference>
<dbReference type="EMBL" id="CAJVPV010000053">
    <property type="protein sequence ID" value="CAG8440347.1"/>
    <property type="molecule type" value="Genomic_DNA"/>
</dbReference>
<evidence type="ECO:0000313" key="14">
    <source>
        <dbReference type="EMBL" id="CAG8440347.1"/>
    </source>
</evidence>
<dbReference type="InterPro" id="IPR047113">
    <property type="entry name" value="PA2G4/ARX1"/>
</dbReference>
<keyword evidence="15" id="KW-1185">Reference proteome</keyword>
<comment type="function">
    <text evidence="12">Probable metalloprotease involved in proper assembly of pre-ribosomal particles during the biogenesis of the 60S ribosomal subunit. Accompanies the pre-60S particles to the cytoplasm.</text>
</comment>
<keyword evidence="6" id="KW-0479">Metal-binding</keyword>
<evidence type="ECO:0000256" key="4">
    <source>
        <dbReference type="ARBA" id="ARBA00022490"/>
    </source>
</evidence>
<keyword evidence="7" id="KW-0378">Hydrolase</keyword>
<dbReference type="PANTHER" id="PTHR10804">
    <property type="entry name" value="PROTEASE FAMILY M24 METHIONYL AMINOPEPTIDASE, AMINOPEPTIDASE P"/>
    <property type="match status" value="1"/>
</dbReference>
<evidence type="ECO:0000256" key="12">
    <source>
        <dbReference type="ARBA" id="ARBA00034680"/>
    </source>
</evidence>
<evidence type="ECO:0000256" key="2">
    <source>
        <dbReference type="ARBA" id="ARBA00004496"/>
    </source>
</evidence>
<organism evidence="14 15">
    <name type="scientific">Acaulospora morrowiae</name>
    <dbReference type="NCBI Taxonomy" id="94023"/>
    <lineage>
        <taxon>Eukaryota</taxon>
        <taxon>Fungi</taxon>
        <taxon>Fungi incertae sedis</taxon>
        <taxon>Mucoromycota</taxon>
        <taxon>Glomeromycotina</taxon>
        <taxon>Glomeromycetes</taxon>
        <taxon>Diversisporales</taxon>
        <taxon>Acaulosporaceae</taxon>
        <taxon>Acaulospora</taxon>
    </lineage>
</organism>
<comment type="similarity">
    <text evidence="3">Belongs to the peptidase M24 family.</text>
</comment>
<dbReference type="Proteomes" id="UP000789342">
    <property type="component" value="Unassembled WGS sequence"/>
</dbReference>
<dbReference type="InterPro" id="IPR036390">
    <property type="entry name" value="WH_DNA-bd_sf"/>
</dbReference>
<dbReference type="GO" id="GO:0005634">
    <property type="term" value="C:nucleus"/>
    <property type="evidence" value="ECO:0007669"/>
    <property type="project" value="UniProtKB-SubCell"/>
</dbReference>
<keyword evidence="5" id="KW-0645">Protease</keyword>
<evidence type="ECO:0000256" key="8">
    <source>
        <dbReference type="ARBA" id="ARBA00023049"/>
    </source>
</evidence>
<evidence type="ECO:0000256" key="7">
    <source>
        <dbReference type="ARBA" id="ARBA00022801"/>
    </source>
</evidence>
<dbReference type="Gene3D" id="3.90.230.10">
    <property type="entry name" value="Creatinase/methionine aminopeptidase superfamily"/>
    <property type="match status" value="1"/>
</dbReference>
<evidence type="ECO:0000256" key="1">
    <source>
        <dbReference type="ARBA" id="ARBA00004123"/>
    </source>
</evidence>
<dbReference type="Pfam" id="PF00557">
    <property type="entry name" value="Peptidase_M24"/>
    <property type="match status" value="1"/>
</dbReference>
<keyword evidence="8" id="KW-0482">Metalloprotease</keyword>
<dbReference type="CDD" id="cd01089">
    <property type="entry name" value="PA2G4-like"/>
    <property type="match status" value="1"/>
</dbReference>
<sequence>MEIDHYHQKSDTDNNLGDSTIVSKYRSAAEIVSAILPEIISKLVPGASVAELCKYGDQLVFLHTSKVYNKKPVEKGIALPTTICINHYLQYVSPLPGEGDVILQHGDLVKVELGVHIDGYIASAAHTTILNPNLQQPVTGRSADVVAAAHFGSEVALKLLKPGNKGSDIVNAVSQVAAAFKCTPVEGSIVQQIRRYVLHAEKSVILNQTDDLLNNDFVIEPNEAYMVNVLMSSGEGLVRESEVKPTIYQRNVNESYNLKLKAARSVFKKITDTYSVFPFSTNSLEGTRDRLGIPECVNHGLLRPYYVLLEKTGQAVVAQFKFTVLIPQNNHKPVCITPPNPLPYVYSELSIPPELDVAKLLADEIRSAKGKPE</sequence>
<evidence type="ECO:0000256" key="3">
    <source>
        <dbReference type="ARBA" id="ARBA00007319"/>
    </source>
</evidence>
<evidence type="ECO:0000256" key="5">
    <source>
        <dbReference type="ARBA" id="ARBA00022670"/>
    </source>
</evidence>
<evidence type="ECO:0000256" key="10">
    <source>
        <dbReference type="ARBA" id="ARBA00026155"/>
    </source>
</evidence>
<comment type="subcellular location">
    <subcellularLocation>
        <location evidence="2">Cytoplasm</location>
    </subcellularLocation>
    <subcellularLocation>
        <location evidence="1">Nucleus</location>
    </subcellularLocation>
</comment>
<dbReference type="GO" id="GO:0005737">
    <property type="term" value="C:cytoplasm"/>
    <property type="evidence" value="ECO:0007669"/>
    <property type="project" value="UniProtKB-SubCell"/>
</dbReference>
<dbReference type="Gene3D" id="1.10.10.10">
    <property type="entry name" value="Winged helix-like DNA-binding domain superfamily/Winged helix DNA-binding domain"/>
    <property type="match status" value="1"/>
</dbReference>
<dbReference type="SUPFAM" id="SSF55920">
    <property type="entry name" value="Creatinase/aminopeptidase"/>
    <property type="match status" value="1"/>
</dbReference>
<dbReference type="FunFam" id="1.10.10.10:FF:000029">
    <property type="entry name" value="Proliferation-associated 2G4, a"/>
    <property type="match status" value="1"/>
</dbReference>
<feature type="domain" description="Peptidase M24" evidence="13">
    <location>
        <begin position="24"/>
        <end position="181"/>
    </location>
</feature>
<dbReference type="InterPro" id="IPR036388">
    <property type="entry name" value="WH-like_DNA-bd_sf"/>
</dbReference>
<dbReference type="GO" id="GO:0006508">
    <property type="term" value="P:proteolysis"/>
    <property type="evidence" value="ECO:0007669"/>
    <property type="project" value="UniProtKB-KW"/>
</dbReference>
<dbReference type="SUPFAM" id="SSF46785">
    <property type="entry name" value="Winged helix' DNA-binding domain"/>
    <property type="match status" value="1"/>
</dbReference>
<comment type="caution">
    <text evidence="14">The sequence shown here is derived from an EMBL/GenBank/DDBJ whole genome shotgun (WGS) entry which is preliminary data.</text>
</comment>
<dbReference type="InterPro" id="IPR036005">
    <property type="entry name" value="Creatinase/aminopeptidase-like"/>
</dbReference>
<evidence type="ECO:0000256" key="11">
    <source>
        <dbReference type="ARBA" id="ARBA00033475"/>
    </source>
</evidence>
<dbReference type="OrthoDB" id="5876363at2759"/>
<name>A0A9N8V2K4_9GLOM</name>
<protein>
    <recommendedName>
        <fullName evidence="10">Probable metalloprotease ARX1</fullName>
    </recommendedName>
    <alternativeName>
        <fullName evidence="11">Associated with ribosomal export complex protein 1</fullName>
    </alternativeName>
</protein>
<evidence type="ECO:0000313" key="15">
    <source>
        <dbReference type="Proteomes" id="UP000789342"/>
    </source>
</evidence>